<gene>
    <name evidence="5" type="primary">LOC113473157</name>
</gene>
<dbReference type="PANTHER" id="PTHR48029">
    <property type="entry name" value="NUCLEOLAR PROTEIN 8"/>
    <property type="match status" value="1"/>
</dbReference>
<dbReference type="InterPro" id="IPR012677">
    <property type="entry name" value="Nucleotide-bd_a/b_plait_sf"/>
</dbReference>
<dbReference type="SMART" id="SM00360">
    <property type="entry name" value="RRM"/>
    <property type="match status" value="1"/>
</dbReference>
<dbReference type="PROSITE" id="PS50102">
    <property type="entry name" value="RRM"/>
    <property type="match status" value="1"/>
</dbReference>
<dbReference type="Proteomes" id="UP000079169">
    <property type="component" value="Unplaced"/>
</dbReference>
<dbReference type="GO" id="GO:0003723">
    <property type="term" value="F:RNA binding"/>
    <property type="evidence" value="ECO:0007669"/>
    <property type="project" value="UniProtKB-UniRule"/>
</dbReference>
<dbReference type="PaxDb" id="121845-A0A3Q0JK47"/>
<dbReference type="InterPro" id="IPR000504">
    <property type="entry name" value="RRM_dom"/>
</dbReference>
<sequence>MEGTRLFVGNLSANTTEADMRSKFSKFGKVVKIELKERKFLQPPSCFGFITLDAPRHSLENCIYELSNTQIFF</sequence>
<dbReference type="KEGG" id="dci:113473157"/>
<evidence type="ECO:0000313" key="4">
    <source>
        <dbReference type="Proteomes" id="UP000079169"/>
    </source>
</evidence>
<dbReference type="InterPro" id="IPR035979">
    <property type="entry name" value="RBD_domain_sf"/>
</dbReference>
<keyword evidence="1 2" id="KW-0694">RNA-binding</keyword>
<dbReference type="RefSeq" id="XP_026688692.1">
    <property type="nucleotide sequence ID" value="XM_026832891.1"/>
</dbReference>
<evidence type="ECO:0000256" key="2">
    <source>
        <dbReference type="PROSITE-ProRule" id="PRU00176"/>
    </source>
</evidence>
<accession>A0A3Q0JK47</accession>
<protein>
    <submittedName>
        <fullName evidence="5">Serine/arginine-rich splicing factor 9-like</fullName>
    </submittedName>
</protein>
<evidence type="ECO:0000259" key="3">
    <source>
        <dbReference type="PROSITE" id="PS50102"/>
    </source>
</evidence>
<evidence type="ECO:0000313" key="5">
    <source>
        <dbReference type="RefSeq" id="XP_026688692.1"/>
    </source>
</evidence>
<feature type="domain" description="RRM" evidence="3">
    <location>
        <begin position="4"/>
        <end position="73"/>
    </location>
</feature>
<evidence type="ECO:0000256" key="1">
    <source>
        <dbReference type="ARBA" id="ARBA00022884"/>
    </source>
</evidence>
<reference evidence="5" key="1">
    <citation type="submission" date="2025-08" db="UniProtKB">
        <authorList>
            <consortium name="RefSeq"/>
        </authorList>
    </citation>
    <scope>IDENTIFICATION</scope>
</reference>
<dbReference type="STRING" id="121845.A0A3Q0JK47"/>
<dbReference type="PANTHER" id="PTHR48029:SF1">
    <property type="entry name" value="NUCLEOLAR PROTEIN 8"/>
    <property type="match status" value="1"/>
</dbReference>
<keyword evidence="4" id="KW-1185">Reference proteome</keyword>
<dbReference type="AlphaFoldDB" id="A0A3Q0JK47"/>
<dbReference type="SUPFAM" id="SSF54928">
    <property type="entry name" value="RNA-binding domain, RBD"/>
    <property type="match status" value="1"/>
</dbReference>
<organism evidence="4 5">
    <name type="scientific">Diaphorina citri</name>
    <name type="common">Asian citrus psyllid</name>
    <dbReference type="NCBI Taxonomy" id="121845"/>
    <lineage>
        <taxon>Eukaryota</taxon>
        <taxon>Metazoa</taxon>
        <taxon>Ecdysozoa</taxon>
        <taxon>Arthropoda</taxon>
        <taxon>Hexapoda</taxon>
        <taxon>Insecta</taxon>
        <taxon>Pterygota</taxon>
        <taxon>Neoptera</taxon>
        <taxon>Paraneoptera</taxon>
        <taxon>Hemiptera</taxon>
        <taxon>Sternorrhyncha</taxon>
        <taxon>Psylloidea</taxon>
        <taxon>Psyllidae</taxon>
        <taxon>Diaphorininae</taxon>
        <taxon>Diaphorina</taxon>
    </lineage>
</organism>
<dbReference type="Pfam" id="PF00076">
    <property type="entry name" value="RRM_1"/>
    <property type="match status" value="1"/>
</dbReference>
<dbReference type="GeneID" id="113473157"/>
<dbReference type="Gene3D" id="3.30.70.330">
    <property type="match status" value="1"/>
</dbReference>
<name>A0A3Q0JK47_DIACI</name>
<proteinExistence type="predicted"/>